<gene>
    <name evidence="5" type="ORF">GCM10022277_38930</name>
</gene>
<dbReference type="NCBIfam" id="TIGR00172">
    <property type="entry name" value="maf"/>
    <property type="match status" value="1"/>
</dbReference>
<evidence type="ECO:0000313" key="5">
    <source>
        <dbReference type="EMBL" id="GAA3939078.1"/>
    </source>
</evidence>
<comment type="catalytic activity">
    <reaction evidence="4">
        <text>dTTP + H2O = dTMP + diphosphate + H(+)</text>
        <dbReference type="Rhea" id="RHEA:28534"/>
        <dbReference type="ChEBI" id="CHEBI:15377"/>
        <dbReference type="ChEBI" id="CHEBI:15378"/>
        <dbReference type="ChEBI" id="CHEBI:33019"/>
        <dbReference type="ChEBI" id="CHEBI:37568"/>
        <dbReference type="ChEBI" id="CHEBI:63528"/>
        <dbReference type="EC" id="3.6.1.9"/>
    </reaction>
</comment>
<evidence type="ECO:0000313" key="6">
    <source>
        <dbReference type="Proteomes" id="UP001501565"/>
    </source>
</evidence>
<comment type="function">
    <text evidence="4">Nucleoside triphosphate pyrophosphatase that hydrolyzes dTTP and UTP. May have a dual role in cell division arrest and in preventing the incorporation of modified nucleotides into cellular nucleic acids.</text>
</comment>
<keyword evidence="3 4" id="KW-0546">Nucleotide metabolism</keyword>
<comment type="caution">
    <text evidence="5">The sequence shown here is derived from an EMBL/GenBank/DDBJ whole genome shotgun (WGS) entry which is preliminary data.</text>
</comment>
<keyword evidence="6" id="KW-1185">Reference proteome</keyword>
<comment type="caution">
    <text evidence="4">Lacks conserved residue(s) required for the propagation of feature annotation.</text>
</comment>
<comment type="cofactor">
    <cofactor evidence="1 4">
        <name>a divalent metal cation</name>
        <dbReference type="ChEBI" id="CHEBI:60240"/>
    </cofactor>
</comment>
<keyword evidence="4" id="KW-0963">Cytoplasm</keyword>
<evidence type="ECO:0000256" key="2">
    <source>
        <dbReference type="ARBA" id="ARBA00022801"/>
    </source>
</evidence>
<comment type="similarity">
    <text evidence="4">Belongs to the Maf family. YhdE subfamily.</text>
</comment>
<dbReference type="InterPro" id="IPR029001">
    <property type="entry name" value="ITPase-like_fam"/>
</dbReference>
<dbReference type="Pfam" id="PF02545">
    <property type="entry name" value="Maf"/>
    <property type="match status" value="1"/>
</dbReference>
<name>A0ABP7N8S0_9GAMM</name>
<dbReference type="Gene3D" id="3.90.950.10">
    <property type="match status" value="1"/>
</dbReference>
<dbReference type="Proteomes" id="UP001501565">
    <property type="component" value="Unassembled WGS sequence"/>
</dbReference>
<comment type="subcellular location">
    <subcellularLocation>
        <location evidence="4">Cytoplasm</location>
    </subcellularLocation>
</comment>
<accession>A0ABP7N8S0</accession>
<comment type="catalytic activity">
    <reaction evidence="4">
        <text>UTP + H2O = UMP + diphosphate + H(+)</text>
        <dbReference type="Rhea" id="RHEA:29395"/>
        <dbReference type="ChEBI" id="CHEBI:15377"/>
        <dbReference type="ChEBI" id="CHEBI:15378"/>
        <dbReference type="ChEBI" id="CHEBI:33019"/>
        <dbReference type="ChEBI" id="CHEBI:46398"/>
        <dbReference type="ChEBI" id="CHEBI:57865"/>
        <dbReference type="EC" id="3.6.1.9"/>
    </reaction>
</comment>
<dbReference type="CDD" id="cd00555">
    <property type="entry name" value="Maf"/>
    <property type="match status" value="1"/>
</dbReference>
<proteinExistence type="inferred from homology"/>
<dbReference type="PANTHER" id="PTHR43213:SF5">
    <property type="entry name" value="BIFUNCTIONAL DTTP_UTP PYROPHOSPHATASE_METHYLTRANSFERASE PROTEIN-RELATED"/>
    <property type="match status" value="1"/>
</dbReference>
<evidence type="ECO:0000256" key="3">
    <source>
        <dbReference type="ARBA" id="ARBA00023080"/>
    </source>
</evidence>
<dbReference type="HAMAP" id="MF_00528">
    <property type="entry name" value="Maf"/>
    <property type="match status" value="1"/>
</dbReference>
<dbReference type="PIRSF" id="PIRSF006305">
    <property type="entry name" value="Maf"/>
    <property type="match status" value="1"/>
</dbReference>
<keyword evidence="2 4" id="KW-0378">Hydrolase</keyword>
<evidence type="ECO:0000256" key="4">
    <source>
        <dbReference type="HAMAP-Rule" id="MF_00528"/>
    </source>
</evidence>
<dbReference type="EC" id="3.6.1.9" evidence="4"/>
<reference evidence="6" key="1">
    <citation type="journal article" date="2019" name="Int. J. Syst. Evol. Microbiol.">
        <title>The Global Catalogue of Microorganisms (GCM) 10K type strain sequencing project: providing services to taxonomists for standard genome sequencing and annotation.</title>
        <authorList>
            <consortium name="The Broad Institute Genomics Platform"/>
            <consortium name="The Broad Institute Genome Sequencing Center for Infectious Disease"/>
            <person name="Wu L."/>
            <person name="Ma J."/>
        </authorList>
    </citation>
    <scope>NUCLEOTIDE SEQUENCE [LARGE SCALE GENOMIC DNA]</scope>
    <source>
        <strain evidence="6">JCM 17551</strain>
    </source>
</reference>
<dbReference type="PANTHER" id="PTHR43213">
    <property type="entry name" value="BIFUNCTIONAL DTTP/UTP PYROPHOSPHATASE/METHYLTRANSFERASE PROTEIN-RELATED"/>
    <property type="match status" value="1"/>
</dbReference>
<feature type="active site" description="Proton acceptor" evidence="4">
    <location>
        <position position="68"/>
    </location>
</feature>
<dbReference type="InterPro" id="IPR003697">
    <property type="entry name" value="Maf-like"/>
</dbReference>
<feature type="site" description="Important for substrate specificity" evidence="4">
    <location>
        <position position="69"/>
    </location>
</feature>
<protein>
    <recommendedName>
        <fullName evidence="4">dTTP/UTP pyrophosphatase</fullName>
        <shortName evidence="4">dTTPase/UTPase</shortName>
        <ecNumber evidence="4">3.6.1.9</ecNumber>
    </recommendedName>
    <alternativeName>
        <fullName evidence="4">Nucleoside triphosphate pyrophosphatase</fullName>
    </alternativeName>
    <alternativeName>
        <fullName evidence="4">Nucleotide pyrophosphatase</fullName>
        <shortName evidence="4">Nucleotide PPase</shortName>
    </alternativeName>
</protein>
<feature type="site" description="Important for substrate specificity" evidence="4">
    <location>
        <position position="11"/>
    </location>
</feature>
<evidence type="ECO:0000256" key="1">
    <source>
        <dbReference type="ARBA" id="ARBA00001968"/>
    </source>
</evidence>
<dbReference type="EMBL" id="BAABBN010000015">
    <property type="protein sequence ID" value="GAA3939078.1"/>
    <property type="molecule type" value="Genomic_DNA"/>
</dbReference>
<dbReference type="SUPFAM" id="SSF52972">
    <property type="entry name" value="ITPase-like"/>
    <property type="match status" value="1"/>
</dbReference>
<feature type="site" description="Important for substrate specificity" evidence="4">
    <location>
        <position position="151"/>
    </location>
</feature>
<organism evidence="5 6">
    <name type="scientific">Litoribacillus peritrichatus</name>
    <dbReference type="NCBI Taxonomy" id="718191"/>
    <lineage>
        <taxon>Bacteria</taxon>
        <taxon>Pseudomonadati</taxon>
        <taxon>Pseudomonadota</taxon>
        <taxon>Gammaproteobacteria</taxon>
        <taxon>Oceanospirillales</taxon>
        <taxon>Oceanospirillaceae</taxon>
        <taxon>Litoribacillus</taxon>
    </lineage>
</organism>
<dbReference type="RefSeq" id="WP_344800310.1">
    <property type="nucleotide sequence ID" value="NZ_BAABBN010000015.1"/>
</dbReference>
<sequence length="194" mass="21233">MSLILASQSPRRKELLSQLGVQFQTRPADIDETPLSGESPMDYVLRLSIEKARCIARSQSGTWVLGSDTTVVRGEAILGKPEDEEDAVSMLLSLSGKTHQVLTAVALVKDEKVLSRVVSTQVCFREITESMARAYWATEEPCDKAGSYGIQGLGGMLVRSIDGSYSSVVGLPLAETADLLMEAKIEGWWSWHQE</sequence>